<keyword evidence="13 23" id="KW-0067">ATP-binding</keyword>
<dbReference type="NCBIfam" id="TIGR01494">
    <property type="entry name" value="ATPase_P-type"/>
    <property type="match status" value="1"/>
</dbReference>
<comment type="caution">
    <text evidence="25">The sequence shown here is derived from an EMBL/GenBank/DDBJ whole genome shotgun (WGS) entry which is preliminary data.</text>
</comment>
<keyword evidence="19 23" id="KW-0472">Membrane</keyword>
<evidence type="ECO:0000256" key="21">
    <source>
        <dbReference type="ARBA" id="ARBA00033239"/>
    </source>
</evidence>
<feature type="domain" description="HMA" evidence="24">
    <location>
        <begin position="2"/>
        <end position="68"/>
    </location>
</feature>
<evidence type="ECO:0000256" key="10">
    <source>
        <dbReference type="ARBA" id="ARBA00022737"/>
    </source>
</evidence>
<dbReference type="SUPFAM" id="SSF55008">
    <property type="entry name" value="HMA, heavy metal-associated domain"/>
    <property type="match status" value="2"/>
</dbReference>
<dbReference type="GO" id="GO:0005886">
    <property type="term" value="C:plasma membrane"/>
    <property type="evidence" value="ECO:0007669"/>
    <property type="project" value="UniProtKB-SubCell"/>
</dbReference>
<accession>A0AAW7Z9V2</accession>
<feature type="transmembrane region" description="Helical" evidence="23">
    <location>
        <begin position="161"/>
        <end position="183"/>
    </location>
</feature>
<organism evidence="25 26">
    <name type="scientific">Desulforamulus aquiferis</name>
    <dbReference type="NCBI Taxonomy" id="1397668"/>
    <lineage>
        <taxon>Bacteria</taxon>
        <taxon>Bacillati</taxon>
        <taxon>Bacillota</taxon>
        <taxon>Clostridia</taxon>
        <taxon>Eubacteriales</taxon>
        <taxon>Peptococcaceae</taxon>
        <taxon>Desulforamulus</taxon>
    </lineage>
</organism>
<evidence type="ECO:0000256" key="13">
    <source>
        <dbReference type="ARBA" id="ARBA00022840"/>
    </source>
</evidence>
<keyword evidence="15" id="KW-1278">Translocase</keyword>
<dbReference type="GO" id="GO:0055070">
    <property type="term" value="P:copper ion homeostasis"/>
    <property type="evidence" value="ECO:0007669"/>
    <property type="project" value="TreeGrafter"/>
</dbReference>
<keyword evidence="6 23" id="KW-1003">Cell membrane</keyword>
<keyword evidence="9 23" id="KW-0479">Metal-binding</keyword>
<dbReference type="PANTHER" id="PTHR43520">
    <property type="entry name" value="ATP7, ISOFORM B"/>
    <property type="match status" value="1"/>
</dbReference>
<evidence type="ECO:0000256" key="15">
    <source>
        <dbReference type="ARBA" id="ARBA00022967"/>
    </source>
</evidence>
<dbReference type="InterPro" id="IPR017969">
    <property type="entry name" value="Heavy-metal-associated_CS"/>
</dbReference>
<dbReference type="InterPro" id="IPR023214">
    <property type="entry name" value="HAD_sf"/>
</dbReference>
<dbReference type="PRINTS" id="PR00120">
    <property type="entry name" value="HATPASE"/>
</dbReference>
<dbReference type="InterPro" id="IPR044492">
    <property type="entry name" value="P_typ_ATPase_HD_dom"/>
</dbReference>
<dbReference type="InterPro" id="IPR036163">
    <property type="entry name" value="HMA_dom_sf"/>
</dbReference>
<proteinExistence type="inferred from homology"/>
<feature type="transmembrane region" description="Helical" evidence="23">
    <location>
        <begin position="437"/>
        <end position="460"/>
    </location>
</feature>
<dbReference type="SUPFAM" id="SSF81653">
    <property type="entry name" value="Calcium ATPase, transduction domain A"/>
    <property type="match status" value="1"/>
</dbReference>
<evidence type="ECO:0000256" key="3">
    <source>
        <dbReference type="ARBA" id="ARBA00012517"/>
    </source>
</evidence>
<evidence type="ECO:0000256" key="4">
    <source>
        <dbReference type="ARBA" id="ARBA00015102"/>
    </source>
</evidence>
<dbReference type="InterPro" id="IPR027256">
    <property type="entry name" value="P-typ_ATPase_IB"/>
</dbReference>
<name>A0AAW7Z9V2_9FIRM</name>
<dbReference type="GO" id="GO:0140581">
    <property type="term" value="F:P-type monovalent copper transporter activity"/>
    <property type="evidence" value="ECO:0007669"/>
    <property type="project" value="UniProtKB-EC"/>
</dbReference>
<keyword evidence="8 23" id="KW-0812">Transmembrane</keyword>
<evidence type="ECO:0000256" key="6">
    <source>
        <dbReference type="ARBA" id="ARBA00022475"/>
    </source>
</evidence>
<dbReference type="RefSeq" id="WP_304540982.1">
    <property type="nucleotide sequence ID" value="NZ_JARPTC010000003.1"/>
</dbReference>
<dbReference type="PROSITE" id="PS01047">
    <property type="entry name" value="HMA_1"/>
    <property type="match status" value="2"/>
</dbReference>
<reference evidence="25" key="1">
    <citation type="journal article" date="2023" name="J. Hazard. Mater.">
        <title>Anaerobic biodegradation of pyrene and benzo[a]pyrene by a new sulfate-reducing Desulforamulus aquiferis strain DSA.</title>
        <authorList>
            <person name="Zhang Z."/>
            <person name="Sun J."/>
            <person name="Gong X."/>
            <person name="Wang C."/>
            <person name="Wang H."/>
        </authorList>
    </citation>
    <scope>NUCLEOTIDE SEQUENCE</scope>
    <source>
        <strain evidence="25">DSA</strain>
    </source>
</reference>
<dbReference type="CDD" id="cd02094">
    <property type="entry name" value="P-type_ATPase_Cu-like"/>
    <property type="match status" value="1"/>
</dbReference>
<dbReference type="GO" id="GO:0016887">
    <property type="term" value="F:ATP hydrolysis activity"/>
    <property type="evidence" value="ECO:0007669"/>
    <property type="project" value="InterPro"/>
</dbReference>
<dbReference type="Gene3D" id="3.40.50.1000">
    <property type="entry name" value="HAD superfamily/HAD-like"/>
    <property type="match status" value="1"/>
</dbReference>
<dbReference type="Pfam" id="PF00122">
    <property type="entry name" value="E1-E2_ATPase"/>
    <property type="match status" value="1"/>
</dbReference>
<keyword evidence="14" id="KW-0460">Magnesium</keyword>
<feature type="transmembrane region" description="Helical" evidence="23">
    <location>
        <begin position="409"/>
        <end position="431"/>
    </location>
</feature>
<evidence type="ECO:0000256" key="9">
    <source>
        <dbReference type="ARBA" id="ARBA00022723"/>
    </source>
</evidence>
<evidence type="ECO:0000256" key="19">
    <source>
        <dbReference type="ARBA" id="ARBA00023136"/>
    </source>
</evidence>
<dbReference type="SFLD" id="SFLDG00002">
    <property type="entry name" value="C1.7:_P-type_atpase_like"/>
    <property type="match status" value="1"/>
</dbReference>
<dbReference type="Gene3D" id="3.40.1110.10">
    <property type="entry name" value="Calcium-transporting ATPase, cytoplasmic domain N"/>
    <property type="match status" value="2"/>
</dbReference>
<dbReference type="SFLD" id="SFLDF00027">
    <property type="entry name" value="p-type_atpase"/>
    <property type="match status" value="1"/>
</dbReference>
<keyword evidence="12" id="KW-0187">Copper transport</keyword>
<evidence type="ECO:0000259" key="24">
    <source>
        <dbReference type="PROSITE" id="PS50846"/>
    </source>
</evidence>
<evidence type="ECO:0000256" key="22">
    <source>
        <dbReference type="ARBA" id="ARBA00049289"/>
    </source>
</evidence>
<dbReference type="FunFam" id="3.40.50.1000:FF:000144">
    <property type="entry name" value="copper-transporting ATPase 1 isoform X2"/>
    <property type="match status" value="1"/>
</dbReference>
<dbReference type="Pfam" id="PF00403">
    <property type="entry name" value="HMA"/>
    <property type="match status" value="2"/>
</dbReference>
<feature type="transmembrane region" description="Helical" evidence="23">
    <location>
        <begin position="774"/>
        <end position="792"/>
    </location>
</feature>
<dbReference type="FunFam" id="2.70.150.10:FF:000020">
    <property type="entry name" value="Copper-exporting P-type ATPase A"/>
    <property type="match status" value="1"/>
</dbReference>
<keyword evidence="5" id="KW-0813">Transport</keyword>
<dbReference type="NCBIfam" id="TIGR00003">
    <property type="entry name" value="copper ion binding protein"/>
    <property type="match status" value="2"/>
</dbReference>
<evidence type="ECO:0000256" key="5">
    <source>
        <dbReference type="ARBA" id="ARBA00022448"/>
    </source>
</evidence>
<dbReference type="EC" id="7.2.2.8" evidence="3"/>
<dbReference type="Gene3D" id="3.30.70.100">
    <property type="match status" value="2"/>
</dbReference>
<dbReference type="Gene3D" id="2.70.150.10">
    <property type="entry name" value="Calcium-transporting ATPase, cytoplasmic transduction domain A"/>
    <property type="match status" value="1"/>
</dbReference>
<dbReference type="Proteomes" id="UP001172911">
    <property type="component" value="Unassembled WGS sequence"/>
</dbReference>
<feature type="transmembrane region" description="Helical" evidence="23">
    <location>
        <begin position="195"/>
        <end position="213"/>
    </location>
</feature>
<gene>
    <name evidence="25" type="ORF">P6N53_02715</name>
</gene>
<feature type="transmembrane region" description="Helical" evidence="23">
    <location>
        <begin position="257"/>
        <end position="275"/>
    </location>
</feature>
<dbReference type="InterPro" id="IPR023298">
    <property type="entry name" value="ATPase_P-typ_TM_dom_sf"/>
</dbReference>
<dbReference type="NCBIfam" id="TIGR01511">
    <property type="entry name" value="ATPase-IB1_Cu"/>
    <property type="match status" value="1"/>
</dbReference>
<dbReference type="PANTHER" id="PTHR43520:SF8">
    <property type="entry name" value="P-TYPE CU(+) TRANSPORTER"/>
    <property type="match status" value="1"/>
</dbReference>
<comment type="subcellular location">
    <subcellularLocation>
        <location evidence="1">Cell membrane</location>
        <topology evidence="1">Multi-pass membrane protein</topology>
    </subcellularLocation>
</comment>
<keyword evidence="7" id="KW-0597">Phosphoprotein</keyword>
<keyword evidence="18" id="KW-0406">Ion transport</keyword>
<dbReference type="GO" id="GO:0043682">
    <property type="term" value="F:P-type divalent copper transporter activity"/>
    <property type="evidence" value="ECO:0007669"/>
    <property type="project" value="TreeGrafter"/>
</dbReference>
<evidence type="ECO:0000256" key="23">
    <source>
        <dbReference type="RuleBase" id="RU362081"/>
    </source>
</evidence>
<keyword evidence="11 23" id="KW-0547">Nucleotide-binding</keyword>
<evidence type="ECO:0000256" key="14">
    <source>
        <dbReference type="ARBA" id="ARBA00022842"/>
    </source>
</evidence>
<dbReference type="InterPro" id="IPR008250">
    <property type="entry name" value="ATPase_P-typ_transduc_dom_A_sf"/>
</dbReference>
<sequence length="801" mass="86352">MIQTRLKVTGMSCAACSARIERTLGKLPGVEKVQVNLAGEIATVDFDQTAVSTDDIINSIEELGFNVIQESVDIKVRGMSCAACSNRVERVLNKLPGVYQANVNLALENASIKYNPAEISQPEIRRAIIDAGFEPEMETRQDDGDREQRRRREEISRQQKLFLFSAVFSLPLVLFMVIMLVEWHDAMRWGIFHPYAQFGFATLIQFGPGLHFYKDGWRSLKGGGANMSVLVALGTSAAYFYSVAATFYGEAIGQTEVYYETGAVIITLVLLGKMLESSAKGKTSEAIRKLIGLQAKTATILRDGQEQEIPIEDVIEGDLLVVRPGEKIPVDGIIVEGYSTVDESMLTGESVPVDKQQGDKVIGATINKLGKFTFKATRVGRDTALAQIIHIVEQAQGTKAPIQRLADVIASYFVPVVVAIAVITFGVWYLLIQPGDLSQAVLTSTAVLVIACPCALGLATPTSIMVGTGKGAEIGVLIKGGEYLEKTHKLNTIILDKTGTITHGKPKLIDLIALNQFEGQELQVLNLAALVEKNSEHPLAKAIVEAASPEDKVITEFQAIPGFGVRAVVDNTEVLLGTIKLMKQHNISFSQWEVRKNELEQQGKTVMLMAVGGNPAGMLAVADTVKDESASAIKKLIDMGIEVWMLTGDNERTAKTIAAQVGITSVMAEVLPEDKARKVQELKGRGLVVGMVGDGINDAPALATADVGFAIGTGADVAMEAADITLIRGDLWGVVDSIALSRATIRNIRQNLFWAMIYNTVGIPIASFGLLNPVLAGAAMAFSSVSVVTNSLRLKGFKARH</sequence>
<dbReference type="CDD" id="cd00371">
    <property type="entry name" value="HMA"/>
    <property type="match status" value="2"/>
</dbReference>
<dbReference type="SFLD" id="SFLDS00003">
    <property type="entry name" value="Haloacid_Dehalogenase"/>
    <property type="match status" value="1"/>
</dbReference>
<dbReference type="InterPro" id="IPR006121">
    <property type="entry name" value="HMA_dom"/>
</dbReference>
<evidence type="ECO:0000256" key="18">
    <source>
        <dbReference type="ARBA" id="ARBA00023065"/>
    </source>
</evidence>
<dbReference type="InterPro" id="IPR023299">
    <property type="entry name" value="ATPase_P-typ_cyto_dom_N"/>
</dbReference>
<keyword evidence="26" id="KW-1185">Reference proteome</keyword>
<dbReference type="PROSITE" id="PS00154">
    <property type="entry name" value="ATPASE_E1_E2"/>
    <property type="match status" value="1"/>
</dbReference>
<evidence type="ECO:0000256" key="1">
    <source>
        <dbReference type="ARBA" id="ARBA00004651"/>
    </source>
</evidence>
<comment type="catalytic activity">
    <reaction evidence="22">
        <text>Cu(+)(in) + ATP + H2O = Cu(+)(out) + ADP + phosphate + H(+)</text>
        <dbReference type="Rhea" id="RHEA:25792"/>
        <dbReference type="ChEBI" id="CHEBI:15377"/>
        <dbReference type="ChEBI" id="CHEBI:15378"/>
        <dbReference type="ChEBI" id="CHEBI:30616"/>
        <dbReference type="ChEBI" id="CHEBI:43474"/>
        <dbReference type="ChEBI" id="CHEBI:49552"/>
        <dbReference type="ChEBI" id="CHEBI:456216"/>
        <dbReference type="EC" id="7.2.2.8"/>
    </reaction>
</comment>
<comment type="similarity">
    <text evidence="2 23">Belongs to the cation transport ATPase (P-type) (TC 3.A.3) family. Type IB subfamily.</text>
</comment>
<feature type="domain" description="HMA" evidence="24">
    <location>
        <begin position="70"/>
        <end position="136"/>
    </location>
</feature>
<dbReference type="InterPro" id="IPR006122">
    <property type="entry name" value="HMA_Cu_ion-bd"/>
</dbReference>
<evidence type="ECO:0000256" key="8">
    <source>
        <dbReference type="ARBA" id="ARBA00022692"/>
    </source>
</evidence>
<dbReference type="InterPro" id="IPR036412">
    <property type="entry name" value="HAD-like_sf"/>
</dbReference>
<dbReference type="GO" id="GO:0005507">
    <property type="term" value="F:copper ion binding"/>
    <property type="evidence" value="ECO:0007669"/>
    <property type="project" value="InterPro"/>
</dbReference>
<evidence type="ECO:0000313" key="26">
    <source>
        <dbReference type="Proteomes" id="UP001172911"/>
    </source>
</evidence>
<dbReference type="EMBL" id="JARPTC010000003">
    <property type="protein sequence ID" value="MDO7786132.1"/>
    <property type="molecule type" value="Genomic_DNA"/>
</dbReference>
<dbReference type="GO" id="GO:0005524">
    <property type="term" value="F:ATP binding"/>
    <property type="evidence" value="ECO:0007669"/>
    <property type="project" value="UniProtKB-UniRule"/>
</dbReference>
<evidence type="ECO:0000256" key="20">
    <source>
        <dbReference type="ARBA" id="ARBA00029719"/>
    </source>
</evidence>
<reference evidence="25" key="2">
    <citation type="submission" date="2023-03" db="EMBL/GenBank/DDBJ databases">
        <authorList>
            <person name="Zhang Z."/>
        </authorList>
    </citation>
    <scope>NUCLEOTIDE SEQUENCE</scope>
    <source>
        <strain evidence="25">DSA</strain>
    </source>
</reference>
<dbReference type="InterPro" id="IPR059000">
    <property type="entry name" value="ATPase_P-type_domA"/>
</dbReference>
<keyword evidence="16 23" id="KW-1133">Transmembrane helix</keyword>
<dbReference type="FunFam" id="3.30.70.100:FF:000005">
    <property type="entry name" value="Copper-exporting P-type ATPase A"/>
    <property type="match status" value="2"/>
</dbReference>
<feature type="transmembrane region" description="Helical" evidence="23">
    <location>
        <begin position="751"/>
        <end position="768"/>
    </location>
</feature>
<dbReference type="NCBIfam" id="TIGR01525">
    <property type="entry name" value="ATPase-IB_hvy"/>
    <property type="match status" value="1"/>
</dbReference>
<dbReference type="InterPro" id="IPR001757">
    <property type="entry name" value="P_typ_ATPase"/>
</dbReference>
<dbReference type="PROSITE" id="PS50846">
    <property type="entry name" value="HMA_2"/>
    <property type="match status" value="2"/>
</dbReference>
<evidence type="ECO:0000256" key="12">
    <source>
        <dbReference type="ARBA" id="ARBA00022796"/>
    </source>
</evidence>
<evidence type="ECO:0000256" key="7">
    <source>
        <dbReference type="ARBA" id="ARBA00022553"/>
    </source>
</evidence>
<evidence type="ECO:0000256" key="17">
    <source>
        <dbReference type="ARBA" id="ARBA00023008"/>
    </source>
</evidence>
<feature type="transmembrane region" description="Helical" evidence="23">
    <location>
        <begin position="225"/>
        <end position="245"/>
    </location>
</feature>
<evidence type="ECO:0000256" key="16">
    <source>
        <dbReference type="ARBA" id="ARBA00022989"/>
    </source>
</evidence>
<protein>
    <recommendedName>
        <fullName evidence="4">Copper-exporting P-type ATPase</fullName>
        <ecNumber evidence="3">7.2.2.8</ecNumber>
    </recommendedName>
    <alternativeName>
        <fullName evidence="20">Copper-exporting P-type ATPase A</fullName>
    </alternativeName>
    <alternativeName>
        <fullName evidence="21">Cu(+)-exporting ATPase</fullName>
    </alternativeName>
</protein>
<keyword evidence="10" id="KW-0677">Repeat</keyword>
<dbReference type="SUPFAM" id="SSF56784">
    <property type="entry name" value="HAD-like"/>
    <property type="match status" value="1"/>
</dbReference>
<evidence type="ECO:0000313" key="25">
    <source>
        <dbReference type="EMBL" id="MDO7786132.1"/>
    </source>
</evidence>
<evidence type="ECO:0000256" key="11">
    <source>
        <dbReference type="ARBA" id="ARBA00022741"/>
    </source>
</evidence>
<dbReference type="InterPro" id="IPR018303">
    <property type="entry name" value="ATPase_P-typ_P_site"/>
</dbReference>
<keyword evidence="17" id="KW-0186">Copper</keyword>
<evidence type="ECO:0000256" key="2">
    <source>
        <dbReference type="ARBA" id="ARBA00006024"/>
    </source>
</evidence>
<dbReference type="PRINTS" id="PR00119">
    <property type="entry name" value="CATATPASE"/>
</dbReference>
<dbReference type="SUPFAM" id="SSF81665">
    <property type="entry name" value="Calcium ATPase, transmembrane domain M"/>
    <property type="match status" value="1"/>
</dbReference>
<dbReference type="AlphaFoldDB" id="A0AAW7Z9V2"/>
<dbReference type="Pfam" id="PF00702">
    <property type="entry name" value="Hydrolase"/>
    <property type="match status" value="1"/>
</dbReference>